<feature type="domain" description="BZIP" evidence="3">
    <location>
        <begin position="34"/>
        <end position="97"/>
    </location>
</feature>
<dbReference type="SMART" id="SM00338">
    <property type="entry name" value="BRLZ"/>
    <property type="match status" value="1"/>
</dbReference>
<evidence type="ECO:0000256" key="2">
    <source>
        <dbReference type="SAM" id="MobiDB-lite"/>
    </source>
</evidence>
<proteinExistence type="predicted"/>
<dbReference type="InterPro" id="IPR046347">
    <property type="entry name" value="bZIP_sf"/>
</dbReference>
<comment type="caution">
    <text evidence="4">The sequence shown here is derived from an EMBL/GenBank/DDBJ whole genome shotgun (WGS) entry which is preliminary data.</text>
</comment>
<feature type="coiled-coil region" evidence="1">
    <location>
        <begin position="59"/>
        <end position="100"/>
    </location>
</feature>
<dbReference type="OrthoDB" id="6624782at2759"/>
<evidence type="ECO:0000313" key="4">
    <source>
        <dbReference type="EMBL" id="PNF15018.1"/>
    </source>
</evidence>
<accession>A0A2J7PFC8</accession>
<gene>
    <name evidence="4" type="ORF">B7P43_G17314</name>
</gene>
<dbReference type="EMBL" id="NEVH01025677">
    <property type="protein sequence ID" value="PNF15018.1"/>
    <property type="molecule type" value="Genomic_DNA"/>
</dbReference>
<reference evidence="4 5" key="1">
    <citation type="submission" date="2017-12" db="EMBL/GenBank/DDBJ databases">
        <title>Hemimetabolous genomes reveal molecular basis of termite eusociality.</title>
        <authorList>
            <person name="Harrison M.C."/>
            <person name="Jongepier E."/>
            <person name="Robertson H.M."/>
            <person name="Arning N."/>
            <person name="Bitard-Feildel T."/>
            <person name="Chao H."/>
            <person name="Childers C.P."/>
            <person name="Dinh H."/>
            <person name="Doddapaneni H."/>
            <person name="Dugan S."/>
            <person name="Gowin J."/>
            <person name="Greiner C."/>
            <person name="Han Y."/>
            <person name="Hu H."/>
            <person name="Hughes D.S.T."/>
            <person name="Huylmans A.-K."/>
            <person name="Kemena C."/>
            <person name="Kremer L.P.M."/>
            <person name="Lee S.L."/>
            <person name="Lopez-Ezquerra A."/>
            <person name="Mallet L."/>
            <person name="Monroy-Kuhn J.M."/>
            <person name="Moser A."/>
            <person name="Murali S.C."/>
            <person name="Muzny D.M."/>
            <person name="Otani S."/>
            <person name="Piulachs M.-D."/>
            <person name="Poelchau M."/>
            <person name="Qu J."/>
            <person name="Schaub F."/>
            <person name="Wada-Katsumata A."/>
            <person name="Worley K.C."/>
            <person name="Xie Q."/>
            <person name="Ylla G."/>
            <person name="Poulsen M."/>
            <person name="Gibbs R.A."/>
            <person name="Schal C."/>
            <person name="Richards S."/>
            <person name="Belles X."/>
            <person name="Korb J."/>
            <person name="Bornberg-Bauer E."/>
        </authorList>
    </citation>
    <scope>NUCLEOTIDE SEQUENCE [LARGE SCALE GENOMIC DNA]</scope>
    <source>
        <tissue evidence="4">Whole body</tissue>
    </source>
</reference>
<dbReference type="PROSITE" id="PS50217">
    <property type="entry name" value="BZIP"/>
    <property type="match status" value="1"/>
</dbReference>
<dbReference type="GO" id="GO:0006351">
    <property type="term" value="P:DNA-templated transcription"/>
    <property type="evidence" value="ECO:0007669"/>
    <property type="project" value="InterPro"/>
</dbReference>
<organism evidence="4 5">
    <name type="scientific">Cryptotermes secundus</name>
    <dbReference type="NCBI Taxonomy" id="105785"/>
    <lineage>
        <taxon>Eukaryota</taxon>
        <taxon>Metazoa</taxon>
        <taxon>Ecdysozoa</taxon>
        <taxon>Arthropoda</taxon>
        <taxon>Hexapoda</taxon>
        <taxon>Insecta</taxon>
        <taxon>Pterygota</taxon>
        <taxon>Neoptera</taxon>
        <taxon>Polyneoptera</taxon>
        <taxon>Dictyoptera</taxon>
        <taxon>Blattodea</taxon>
        <taxon>Blattoidea</taxon>
        <taxon>Termitoidae</taxon>
        <taxon>Kalotermitidae</taxon>
        <taxon>Cryptotermitinae</taxon>
        <taxon>Cryptotermes</taxon>
    </lineage>
</organism>
<dbReference type="AlphaFoldDB" id="A0A2J7PFC8"/>
<feature type="region of interest" description="Disordered" evidence="2">
    <location>
        <begin position="1"/>
        <end position="55"/>
    </location>
</feature>
<dbReference type="STRING" id="105785.A0A2J7PFC8"/>
<protein>
    <recommendedName>
        <fullName evidence="3">BZIP domain-containing protein</fullName>
    </recommendedName>
</protein>
<sequence length="216" mass="24564">MQQVTAEKKLSTSVAGESWTPAKRSRMPSVNHMSDRYRERRERNNKASRKCRENRKVCDREMEELAAKLEGENESLKIRMDELEELVKKLREALFEAVVKIGQEASPKMGIDSPRDEQQNKRFYCGSEVSTYSPPGAAHDGWALDDSVARLSRSQPELRLEQPCVPVESVAAAMQEEEGTLSFSQPAHLNDMVLNSCYSAMYTDFQSESSESNKFF</sequence>
<dbReference type="Proteomes" id="UP000235965">
    <property type="component" value="Unassembled WGS sequence"/>
</dbReference>
<dbReference type="SUPFAM" id="SSF57959">
    <property type="entry name" value="Leucine zipper domain"/>
    <property type="match status" value="1"/>
</dbReference>
<dbReference type="GO" id="GO:0000978">
    <property type="term" value="F:RNA polymerase II cis-regulatory region sequence-specific DNA binding"/>
    <property type="evidence" value="ECO:0007669"/>
    <property type="project" value="TreeGrafter"/>
</dbReference>
<dbReference type="Gene3D" id="1.20.5.170">
    <property type="match status" value="1"/>
</dbReference>
<dbReference type="GO" id="GO:0005634">
    <property type="term" value="C:nucleus"/>
    <property type="evidence" value="ECO:0007669"/>
    <property type="project" value="UniProtKB-ARBA"/>
</dbReference>
<dbReference type="PANTHER" id="PTHR23334:SF20">
    <property type="entry name" value="BASIC LEUCINE ZIPPER 24"/>
    <property type="match status" value="1"/>
</dbReference>
<name>A0A2J7PFC8_9NEOP</name>
<dbReference type="PANTHER" id="PTHR23334">
    <property type="entry name" value="CCAAT/ENHANCER BINDING PROTEIN"/>
    <property type="match status" value="1"/>
</dbReference>
<keyword evidence="1" id="KW-0175">Coiled coil</keyword>
<evidence type="ECO:0000313" key="5">
    <source>
        <dbReference type="Proteomes" id="UP000235965"/>
    </source>
</evidence>
<evidence type="ECO:0000256" key="1">
    <source>
        <dbReference type="SAM" id="Coils"/>
    </source>
</evidence>
<feature type="compositionally biased region" description="Basic and acidic residues" evidence="2">
    <location>
        <begin position="1"/>
        <end position="10"/>
    </location>
</feature>
<dbReference type="InterPro" id="IPR004827">
    <property type="entry name" value="bZIP"/>
</dbReference>
<evidence type="ECO:0000259" key="3">
    <source>
        <dbReference type="PROSITE" id="PS50217"/>
    </source>
</evidence>
<feature type="compositionally biased region" description="Basic and acidic residues" evidence="2">
    <location>
        <begin position="33"/>
        <end position="55"/>
    </location>
</feature>
<dbReference type="InterPro" id="IPR031106">
    <property type="entry name" value="C/EBP"/>
</dbReference>
<dbReference type="Pfam" id="PF07716">
    <property type="entry name" value="bZIP_2"/>
    <property type="match status" value="1"/>
</dbReference>
<dbReference type="GO" id="GO:0000981">
    <property type="term" value="F:DNA-binding transcription factor activity, RNA polymerase II-specific"/>
    <property type="evidence" value="ECO:0007669"/>
    <property type="project" value="TreeGrafter"/>
</dbReference>
<dbReference type="InParanoid" id="A0A2J7PFC8"/>
<keyword evidence="5" id="KW-1185">Reference proteome</keyword>